<dbReference type="AlphaFoldDB" id="A0A8H6Z2I5"/>
<name>A0A8H6Z2I5_9AGAR</name>
<sequence>MGIFTLTEAHLKSFLDPVSATPPDWLPFLGAIDPEVKWTIGSEVKDKKSNTGVYNLASWMAEVAPAAAKLDQQGLKMKISSMDIVPGNKAIVEAYAEATQKIGRPYNNRLELVYRSSDKNFQKF</sequence>
<proteinExistence type="predicted"/>
<protein>
    <submittedName>
        <fullName evidence="1">Uncharacterized protein</fullName>
    </submittedName>
</protein>
<evidence type="ECO:0000313" key="1">
    <source>
        <dbReference type="EMBL" id="KAF7368691.1"/>
    </source>
</evidence>
<evidence type="ECO:0000313" key="2">
    <source>
        <dbReference type="Proteomes" id="UP000620124"/>
    </source>
</evidence>
<organism evidence="1 2">
    <name type="scientific">Mycena venus</name>
    <dbReference type="NCBI Taxonomy" id="2733690"/>
    <lineage>
        <taxon>Eukaryota</taxon>
        <taxon>Fungi</taxon>
        <taxon>Dikarya</taxon>
        <taxon>Basidiomycota</taxon>
        <taxon>Agaricomycotina</taxon>
        <taxon>Agaricomycetes</taxon>
        <taxon>Agaricomycetidae</taxon>
        <taxon>Agaricales</taxon>
        <taxon>Marasmiineae</taxon>
        <taxon>Mycenaceae</taxon>
        <taxon>Mycena</taxon>
    </lineage>
</organism>
<reference evidence="1" key="1">
    <citation type="submission" date="2020-05" db="EMBL/GenBank/DDBJ databases">
        <title>Mycena genomes resolve the evolution of fungal bioluminescence.</title>
        <authorList>
            <person name="Tsai I.J."/>
        </authorList>
    </citation>
    <scope>NUCLEOTIDE SEQUENCE</scope>
    <source>
        <strain evidence="1">CCC161011</strain>
    </source>
</reference>
<accession>A0A8H6Z2I5</accession>
<dbReference type="Proteomes" id="UP000620124">
    <property type="component" value="Unassembled WGS sequence"/>
</dbReference>
<dbReference type="Gene3D" id="3.10.450.50">
    <property type="match status" value="1"/>
</dbReference>
<dbReference type="OrthoDB" id="2834745at2759"/>
<gene>
    <name evidence="1" type="ORF">MVEN_00193600</name>
</gene>
<keyword evidence="2" id="KW-1185">Reference proteome</keyword>
<comment type="caution">
    <text evidence="1">The sequence shown here is derived from an EMBL/GenBank/DDBJ whole genome shotgun (WGS) entry which is preliminary data.</text>
</comment>
<dbReference type="EMBL" id="JACAZI010000002">
    <property type="protein sequence ID" value="KAF7368691.1"/>
    <property type="molecule type" value="Genomic_DNA"/>
</dbReference>